<keyword evidence="2" id="KW-0472">Membrane</keyword>
<keyword evidence="2" id="KW-1133">Transmembrane helix</keyword>
<protein>
    <submittedName>
        <fullName evidence="3">Uncharacterized protein</fullName>
    </submittedName>
</protein>
<feature type="compositionally biased region" description="Basic and acidic residues" evidence="1">
    <location>
        <begin position="96"/>
        <end position="105"/>
    </location>
</feature>
<accession>A0A9P0ILR7</accession>
<feature type="transmembrane region" description="Helical" evidence="2">
    <location>
        <begin position="21"/>
        <end position="39"/>
    </location>
</feature>
<reference evidence="3" key="2">
    <citation type="submission" date="2022-10" db="EMBL/GenBank/DDBJ databases">
        <authorList>
            <consortium name="ENA_rothamsted_submissions"/>
            <consortium name="culmorum"/>
            <person name="King R."/>
        </authorList>
    </citation>
    <scope>NUCLEOTIDE SEQUENCE</scope>
</reference>
<evidence type="ECO:0000256" key="1">
    <source>
        <dbReference type="SAM" id="MobiDB-lite"/>
    </source>
</evidence>
<evidence type="ECO:0000256" key="2">
    <source>
        <dbReference type="SAM" id="Phobius"/>
    </source>
</evidence>
<dbReference type="Proteomes" id="UP001153620">
    <property type="component" value="Chromosome 1"/>
</dbReference>
<keyword evidence="4" id="KW-1185">Reference proteome</keyword>
<dbReference type="EMBL" id="OU895877">
    <property type="protein sequence ID" value="CAH1710103.1"/>
    <property type="molecule type" value="Genomic_DNA"/>
</dbReference>
<sequence length="206" mass="22565">MMMELTDFIMTMEDSRTQRPYRYGMILLCLGALINWLGISEPTPNSEPIRYLGVACILGGALLILSAMCCWLKAPNRTSDGNEENNDPIHVITIADERRREKPPDYDQVTSSPPSYDDAIKLNPNALLKLSQPNSNIFLPAQPSINGATNNAFNISSELSTATRPSSSSSTSTSFPINIINKLKSTSALTVENEKAEPPPYTITPS</sequence>
<organism evidence="3 4">
    <name type="scientific">Chironomus riparius</name>
    <dbReference type="NCBI Taxonomy" id="315576"/>
    <lineage>
        <taxon>Eukaryota</taxon>
        <taxon>Metazoa</taxon>
        <taxon>Ecdysozoa</taxon>
        <taxon>Arthropoda</taxon>
        <taxon>Hexapoda</taxon>
        <taxon>Insecta</taxon>
        <taxon>Pterygota</taxon>
        <taxon>Neoptera</taxon>
        <taxon>Endopterygota</taxon>
        <taxon>Diptera</taxon>
        <taxon>Nematocera</taxon>
        <taxon>Chironomoidea</taxon>
        <taxon>Chironomidae</taxon>
        <taxon>Chironominae</taxon>
        <taxon>Chironomus</taxon>
    </lineage>
</organism>
<proteinExistence type="predicted"/>
<feature type="transmembrane region" description="Helical" evidence="2">
    <location>
        <begin position="51"/>
        <end position="72"/>
    </location>
</feature>
<dbReference type="AlphaFoldDB" id="A0A9P0ILR7"/>
<evidence type="ECO:0000313" key="3">
    <source>
        <dbReference type="EMBL" id="CAH1710103.1"/>
    </source>
</evidence>
<reference evidence="3" key="1">
    <citation type="submission" date="2022-01" db="EMBL/GenBank/DDBJ databases">
        <authorList>
            <person name="King R."/>
        </authorList>
    </citation>
    <scope>NUCLEOTIDE SEQUENCE</scope>
</reference>
<feature type="region of interest" description="Disordered" evidence="1">
    <location>
        <begin position="96"/>
        <end position="115"/>
    </location>
</feature>
<evidence type="ECO:0000313" key="4">
    <source>
        <dbReference type="Proteomes" id="UP001153620"/>
    </source>
</evidence>
<name>A0A9P0ILR7_9DIPT</name>
<keyword evidence="2" id="KW-0812">Transmembrane</keyword>
<gene>
    <name evidence="3" type="ORF">CHIRRI_LOCUS1479</name>
</gene>